<dbReference type="InterPro" id="IPR027417">
    <property type="entry name" value="P-loop_NTPase"/>
</dbReference>
<dbReference type="Pfam" id="PF05970">
    <property type="entry name" value="PIF1"/>
    <property type="match status" value="1"/>
</dbReference>
<keyword evidence="1" id="KW-0234">DNA repair</keyword>
<dbReference type="PANTHER" id="PTHR47642:SF6">
    <property type="entry name" value="ATP-DEPENDENT DNA HELICASE"/>
    <property type="match status" value="1"/>
</dbReference>
<proteinExistence type="inferred from homology"/>
<dbReference type="GO" id="GO:0000723">
    <property type="term" value="P:telomere maintenance"/>
    <property type="evidence" value="ECO:0007669"/>
    <property type="project" value="InterPro"/>
</dbReference>
<dbReference type="Proteomes" id="UP000054549">
    <property type="component" value="Unassembled WGS sequence"/>
</dbReference>
<dbReference type="InterPro" id="IPR051055">
    <property type="entry name" value="PIF1_helicase"/>
</dbReference>
<dbReference type="OrthoDB" id="432234at2759"/>
<keyword evidence="4" id="KW-1185">Reference proteome</keyword>
<dbReference type="InParanoid" id="A0A0C2WYC1"/>
<evidence type="ECO:0000313" key="3">
    <source>
        <dbReference type="EMBL" id="KIL66817.1"/>
    </source>
</evidence>
<dbReference type="GO" id="GO:0016887">
    <property type="term" value="F:ATP hydrolysis activity"/>
    <property type="evidence" value="ECO:0007669"/>
    <property type="project" value="RHEA"/>
</dbReference>
<comment type="catalytic activity">
    <reaction evidence="1">
        <text>ATP + H2O = ADP + phosphate + H(+)</text>
        <dbReference type="Rhea" id="RHEA:13065"/>
        <dbReference type="ChEBI" id="CHEBI:15377"/>
        <dbReference type="ChEBI" id="CHEBI:15378"/>
        <dbReference type="ChEBI" id="CHEBI:30616"/>
        <dbReference type="ChEBI" id="CHEBI:43474"/>
        <dbReference type="ChEBI" id="CHEBI:456216"/>
        <dbReference type="EC" id="5.6.2.3"/>
    </reaction>
</comment>
<comment type="similarity">
    <text evidence="1">Belongs to the helicase family.</text>
</comment>
<dbReference type="AlphaFoldDB" id="A0A0C2WYC1"/>
<comment type="cofactor">
    <cofactor evidence="1">
        <name>Mg(2+)</name>
        <dbReference type="ChEBI" id="CHEBI:18420"/>
    </cofactor>
</comment>
<dbReference type="GO" id="GO:0043139">
    <property type="term" value="F:5'-3' DNA helicase activity"/>
    <property type="evidence" value="ECO:0007669"/>
    <property type="project" value="UniProtKB-EC"/>
</dbReference>
<evidence type="ECO:0000259" key="2">
    <source>
        <dbReference type="Pfam" id="PF05970"/>
    </source>
</evidence>
<name>A0A0C2WYC1_AMAMK</name>
<evidence type="ECO:0000313" key="4">
    <source>
        <dbReference type="Proteomes" id="UP000054549"/>
    </source>
</evidence>
<dbReference type="PANTHER" id="PTHR47642">
    <property type="entry name" value="ATP-DEPENDENT DNA HELICASE"/>
    <property type="match status" value="1"/>
</dbReference>
<keyword evidence="1" id="KW-0347">Helicase</keyword>
<keyword evidence="1" id="KW-0227">DNA damage</keyword>
<dbReference type="GO" id="GO:0006281">
    <property type="term" value="P:DNA repair"/>
    <property type="evidence" value="ECO:0007669"/>
    <property type="project" value="UniProtKB-KW"/>
</dbReference>
<keyword evidence="1" id="KW-0067">ATP-binding</keyword>
<dbReference type="InterPro" id="IPR010285">
    <property type="entry name" value="DNA_helicase_pif1-like_DEAD"/>
</dbReference>
<keyword evidence="1" id="KW-0233">DNA recombination</keyword>
<reference evidence="3 4" key="1">
    <citation type="submission" date="2014-04" db="EMBL/GenBank/DDBJ databases">
        <title>Evolutionary Origins and Diversification of the Mycorrhizal Mutualists.</title>
        <authorList>
            <consortium name="DOE Joint Genome Institute"/>
            <consortium name="Mycorrhizal Genomics Consortium"/>
            <person name="Kohler A."/>
            <person name="Kuo A."/>
            <person name="Nagy L.G."/>
            <person name="Floudas D."/>
            <person name="Copeland A."/>
            <person name="Barry K.W."/>
            <person name="Cichocki N."/>
            <person name="Veneault-Fourrey C."/>
            <person name="LaButti K."/>
            <person name="Lindquist E.A."/>
            <person name="Lipzen A."/>
            <person name="Lundell T."/>
            <person name="Morin E."/>
            <person name="Murat C."/>
            <person name="Riley R."/>
            <person name="Ohm R."/>
            <person name="Sun H."/>
            <person name="Tunlid A."/>
            <person name="Henrissat B."/>
            <person name="Grigoriev I.V."/>
            <person name="Hibbett D.S."/>
            <person name="Martin F."/>
        </authorList>
    </citation>
    <scope>NUCLEOTIDE SEQUENCE [LARGE SCALE GENOMIC DNA]</scope>
    <source>
        <strain evidence="3 4">Koide BX008</strain>
    </source>
</reference>
<dbReference type="GO" id="GO:0005524">
    <property type="term" value="F:ATP binding"/>
    <property type="evidence" value="ECO:0007669"/>
    <property type="project" value="UniProtKB-KW"/>
</dbReference>
<accession>A0A0C2WYC1</accession>
<feature type="non-terminal residue" evidence="3">
    <location>
        <position position="1"/>
    </location>
</feature>
<keyword evidence="1" id="KW-0378">Hydrolase</keyword>
<evidence type="ECO:0000256" key="1">
    <source>
        <dbReference type="RuleBase" id="RU363044"/>
    </source>
</evidence>
<sequence length="94" mass="9925">PTVEPLAALKLQELNVEQRRAFDIVVGHLNASEKSDNTPQLLMQIIGEGGTGKSRVIQTITEAFEGAGLQSRLLKGAFTGVAACLIGGQTLHSL</sequence>
<dbReference type="EC" id="5.6.2.3" evidence="1"/>
<organism evidence="3 4">
    <name type="scientific">Amanita muscaria (strain Koide BX008)</name>
    <dbReference type="NCBI Taxonomy" id="946122"/>
    <lineage>
        <taxon>Eukaryota</taxon>
        <taxon>Fungi</taxon>
        <taxon>Dikarya</taxon>
        <taxon>Basidiomycota</taxon>
        <taxon>Agaricomycotina</taxon>
        <taxon>Agaricomycetes</taxon>
        <taxon>Agaricomycetidae</taxon>
        <taxon>Agaricales</taxon>
        <taxon>Pluteineae</taxon>
        <taxon>Amanitaceae</taxon>
        <taxon>Amanita</taxon>
    </lineage>
</organism>
<dbReference type="Gene3D" id="3.40.50.300">
    <property type="entry name" value="P-loop containing nucleotide triphosphate hydrolases"/>
    <property type="match status" value="1"/>
</dbReference>
<feature type="domain" description="DNA helicase Pif1-like DEAD-box helicase" evidence="2">
    <location>
        <begin position="14"/>
        <end position="93"/>
    </location>
</feature>
<dbReference type="STRING" id="946122.A0A0C2WYC1"/>
<dbReference type="GO" id="GO:0006310">
    <property type="term" value="P:DNA recombination"/>
    <property type="evidence" value="ECO:0007669"/>
    <property type="project" value="UniProtKB-KW"/>
</dbReference>
<keyword evidence="1" id="KW-0547">Nucleotide-binding</keyword>
<dbReference type="HOGENOM" id="CLU_161528_0_0_1"/>
<feature type="non-terminal residue" evidence="3">
    <location>
        <position position="94"/>
    </location>
</feature>
<dbReference type="EMBL" id="KN818234">
    <property type="protein sequence ID" value="KIL66817.1"/>
    <property type="molecule type" value="Genomic_DNA"/>
</dbReference>
<protein>
    <recommendedName>
        <fullName evidence="1">ATP-dependent DNA helicase</fullName>
        <ecNumber evidence="1">5.6.2.3</ecNumber>
    </recommendedName>
</protein>
<gene>
    <name evidence="3" type="ORF">M378DRAFT_49822</name>
</gene>